<evidence type="ECO:0008006" key="4">
    <source>
        <dbReference type="Google" id="ProtNLM"/>
    </source>
</evidence>
<feature type="non-terminal residue" evidence="2">
    <location>
        <position position="241"/>
    </location>
</feature>
<keyword evidence="1" id="KW-1133">Transmembrane helix</keyword>
<proteinExistence type="predicted"/>
<accession>A0ABS0AKP5</accession>
<organism evidence="2 3">
    <name type="scientific">Alloalcanivorax venustensis ISO4</name>
    <dbReference type="NCBI Taxonomy" id="1177184"/>
    <lineage>
        <taxon>Bacteria</taxon>
        <taxon>Pseudomonadati</taxon>
        <taxon>Pseudomonadota</taxon>
        <taxon>Gammaproteobacteria</taxon>
        <taxon>Oceanospirillales</taxon>
        <taxon>Alcanivoracaceae</taxon>
        <taxon>Alloalcanivorax</taxon>
    </lineage>
</organism>
<dbReference type="Pfam" id="PF11067">
    <property type="entry name" value="DUF2868"/>
    <property type="match status" value="1"/>
</dbReference>
<dbReference type="EMBL" id="ARXR01000085">
    <property type="protein sequence ID" value="MBF5054701.1"/>
    <property type="molecule type" value="Genomic_DNA"/>
</dbReference>
<evidence type="ECO:0000313" key="3">
    <source>
        <dbReference type="Proteomes" id="UP000644441"/>
    </source>
</evidence>
<keyword evidence="1" id="KW-0472">Membrane</keyword>
<keyword evidence="3" id="KW-1185">Reference proteome</keyword>
<evidence type="ECO:0000313" key="2">
    <source>
        <dbReference type="EMBL" id="MBF5054701.1"/>
    </source>
</evidence>
<gene>
    <name evidence="2" type="ORF">ISO4_03303</name>
</gene>
<evidence type="ECO:0000256" key="1">
    <source>
        <dbReference type="SAM" id="Phobius"/>
    </source>
</evidence>
<feature type="transmembrane region" description="Helical" evidence="1">
    <location>
        <begin position="35"/>
        <end position="59"/>
    </location>
</feature>
<protein>
    <recommendedName>
        <fullName evidence="4">DUF2868 domain-containing protein</fullName>
    </recommendedName>
</protein>
<keyword evidence="1" id="KW-0812">Transmembrane</keyword>
<reference evidence="2 3" key="1">
    <citation type="submission" date="2012-09" db="EMBL/GenBank/DDBJ databases">
        <title>Genome Sequence of alkane-degrading Bacterium Alcanivorax venustensis ISO4.</title>
        <authorList>
            <person name="Lai Q."/>
            <person name="Shao Z."/>
        </authorList>
    </citation>
    <scope>NUCLEOTIDE SEQUENCE [LARGE SCALE GENOMIC DNA]</scope>
    <source>
        <strain evidence="2 3">ISO4</strain>
    </source>
</reference>
<feature type="transmembrane region" description="Helical" evidence="1">
    <location>
        <begin position="90"/>
        <end position="112"/>
    </location>
</feature>
<feature type="transmembrane region" description="Helical" evidence="1">
    <location>
        <begin position="177"/>
        <end position="204"/>
    </location>
</feature>
<feature type="transmembrane region" description="Helical" evidence="1">
    <location>
        <begin position="9"/>
        <end position="29"/>
    </location>
</feature>
<dbReference type="Proteomes" id="UP000644441">
    <property type="component" value="Unassembled WGS sequence"/>
</dbReference>
<dbReference type="InterPro" id="IPR021296">
    <property type="entry name" value="DUF2868"/>
</dbReference>
<sequence length="241" mass="26108">MRPWRRGRAALTLAGAVLGVLTMLGVLYVDGQGRINVTLILALALLQLLLALATTAQALSGRRPWGRLLGRGDGAPPVLRQLHPQLAARAAHGAGLAFAATALLTLLVQVLVRDLAFGWSTTLQTSAPAYHALVEQLAWPWRGWLPGAVPGLELVEQSRYFRLGGEAPADPERLGAWWPFLAMLWLCYVLLPRLILLGLARLHLNHRAGVLLRRHPGWAALRQRFATPWVDSGPAPVAAGT</sequence>
<comment type="caution">
    <text evidence="2">The sequence shown here is derived from an EMBL/GenBank/DDBJ whole genome shotgun (WGS) entry which is preliminary data.</text>
</comment>
<name>A0ABS0AKP5_9GAMM</name>